<sequence>MPPEPGAARFGEVWAVKAGGKLAPRLVISGDRYASARPDMVLTAIVDAPPENPSYAPPASGFLGEEISGVGRAQLDLVVVVYRDRLVRKLGELDAARHASVVGRVRDLIGP</sequence>
<keyword evidence="2" id="KW-1185">Reference proteome</keyword>
<evidence type="ECO:0008006" key="3">
    <source>
        <dbReference type="Google" id="ProtNLM"/>
    </source>
</evidence>
<reference evidence="2" key="1">
    <citation type="journal article" date="2019" name="Int. J. Syst. Evol. Microbiol.">
        <title>The Global Catalogue of Microorganisms (GCM) 10K type strain sequencing project: providing services to taxonomists for standard genome sequencing and annotation.</title>
        <authorList>
            <consortium name="The Broad Institute Genomics Platform"/>
            <consortium name="The Broad Institute Genome Sequencing Center for Infectious Disease"/>
            <person name="Wu L."/>
            <person name="Ma J."/>
        </authorList>
    </citation>
    <scope>NUCLEOTIDE SEQUENCE [LARGE SCALE GENOMIC DNA]</scope>
    <source>
        <strain evidence="2">JCM 17933</strain>
    </source>
</reference>
<accession>A0ABP8RA45</accession>
<dbReference type="SUPFAM" id="SSF50118">
    <property type="entry name" value="Cell growth inhibitor/plasmid maintenance toxic component"/>
    <property type="match status" value="1"/>
</dbReference>
<name>A0ABP8RA45_9ACTN</name>
<protein>
    <recommendedName>
        <fullName evidence="3">mRNA interferase MazF</fullName>
    </recommendedName>
</protein>
<dbReference type="EMBL" id="BAABHF010000096">
    <property type="protein sequence ID" value="GAA4522802.1"/>
    <property type="molecule type" value="Genomic_DNA"/>
</dbReference>
<gene>
    <name evidence="1" type="ORF">GCM10023191_102240</name>
</gene>
<evidence type="ECO:0000313" key="2">
    <source>
        <dbReference type="Proteomes" id="UP001500503"/>
    </source>
</evidence>
<comment type="caution">
    <text evidence="1">The sequence shown here is derived from an EMBL/GenBank/DDBJ whole genome shotgun (WGS) entry which is preliminary data.</text>
</comment>
<dbReference type="Proteomes" id="UP001500503">
    <property type="component" value="Unassembled WGS sequence"/>
</dbReference>
<organism evidence="1 2">
    <name type="scientific">Actinoallomurus oryzae</name>
    <dbReference type="NCBI Taxonomy" id="502180"/>
    <lineage>
        <taxon>Bacteria</taxon>
        <taxon>Bacillati</taxon>
        <taxon>Actinomycetota</taxon>
        <taxon>Actinomycetes</taxon>
        <taxon>Streptosporangiales</taxon>
        <taxon>Thermomonosporaceae</taxon>
        <taxon>Actinoallomurus</taxon>
    </lineage>
</organism>
<evidence type="ECO:0000313" key="1">
    <source>
        <dbReference type="EMBL" id="GAA4522802.1"/>
    </source>
</evidence>
<proteinExistence type="predicted"/>